<comment type="similarity">
    <text evidence="1">Belongs to the AAA ATPase family.</text>
</comment>
<dbReference type="InterPro" id="IPR027417">
    <property type="entry name" value="P-loop_NTPase"/>
</dbReference>
<reference evidence="4 5" key="1">
    <citation type="journal article" date="2016" name="Genome Announc.">
        <title>Draft Genome Sequences of Five Rapidly Growing Mycobacterium Species, M. thermoresistibile, M. fortuitum subsp. acetamidolyticum, M. canariasense, M. brisbanense, and M. novocastrense.</title>
        <authorList>
            <person name="Katahira K."/>
            <person name="Ogura Y."/>
            <person name="Gotoh Y."/>
            <person name="Hayashi T."/>
        </authorList>
    </citation>
    <scope>NUCLEOTIDE SEQUENCE [LARGE SCALE GENOMIC DNA]</scope>
    <source>
        <strain evidence="4 5">JCM6368</strain>
    </source>
</reference>
<dbReference type="GO" id="GO:0005524">
    <property type="term" value="F:ATP binding"/>
    <property type="evidence" value="ECO:0007669"/>
    <property type="project" value="UniProtKB-KW"/>
</dbReference>
<dbReference type="PROSITE" id="PS00674">
    <property type="entry name" value="AAA"/>
    <property type="match status" value="1"/>
</dbReference>
<dbReference type="InterPro" id="IPR014851">
    <property type="entry name" value="BCS1_N"/>
</dbReference>
<dbReference type="InterPro" id="IPR003960">
    <property type="entry name" value="ATPase_AAA_CS"/>
</dbReference>
<evidence type="ECO:0000313" key="5">
    <source>
        <dbReference type="Proteomes" id="UP000069705"/>
    </source>
</evidence>
<evidence type="ECO:0000256" key="1">
    <source>
        <dbReference type="RuleBase" id="RU003651"/>
    </source>
</evidence>
<sequence>MNDITIEPTSASGSASDLISTLRIRAPRAAMALAAGQLAWPMVRSLRAKVRDRTSYTIKVLSTDDIYDDLHEWVLGLLPERDRRSLVAWTSQRDRGAMMAADSPSGHDRPNPLRFRYDGSREQVIAVGRHRIKVNVNEGDSSSNNERLWKPDEIIFICPSWNAQTDLVAEIEQVVERRAKRAPRFRMMTKWGDWQTIDELPARSLDSVVLASGQLERLVADIQKFLDAEQEFARRSIPWHRGHLYEGPPGTGKTSVARALANHFGMDVWYLPLADVDKDCGLLSAVSRITPRSMLLLEDVDVFHAATQRTEDTGVTLSGLLNALDGIATPQGLLTVLTTNTPDALDRAIIRPGRIDLTEHFGLADTDQVKRLAERWYGHDVDLGMDYSGASPAEIVEAFKRNDQCSEALRDIRRAVQDRGASGIVPATYRPPWLPKPGTGPCECVCADCINGDHCDRASCAQPA</sequence>
<feature type="domain" description="BCS1 N-terminal" evidence="3">
    <location>
        <begin position="38"/>
        <end position="208"/>
    </location>
</feature>
<keyword evidence="1" id="KW-0547">Nucleotide-binding</keyword>
<name>A0A100WSK2_MYCFO</name>
<dbReference type="Proteomes" id="UP000069705">
    <property type="component" value="Unassembled WGS sequence"/>
</dbReference>
<dbReference type="Pfam" id="PF08740">
    <property type="entry name" value="BCS1_N"/>
    <property type="match status" value="1"/>
</dbReference>
<reference evidence="5" key="2">
    <citation type="submission" date="2016-02" db="EMBL/GenBank/DDBJ databases">
        <title>Draft genome sequence of five rapidly growing Mycobacterium species.</title>
        <authorList>
            <person name="Katahira K."/>
            <person name="Gotou Y."/>
            <person name="Iida K."/>
            <person name="Ogura Y."/>
            <person name="Hayashi T."/>
        </authorList>
    </citation>
    <scope>NUCLEOTIDE SEQUENCE [LARGE SCALE GENOMIC DNA]</scope>
    <source>
        <strain evidence="5">JCM6368</strain>
    </source>
</reference>
<organism evidence="4 5">
    <name type="scientific">Mycolicibacterium fortuitum subsp. acetamidolyticum</name>
    <dbReference type="NCBI Taxonomy" id="144550"/>
    <lineage>
        <taxon>Bacteria</taxon>
        <taxon>Bacillati</taxon>
        <taxon>Actinomycetota</taxon>
        <taxon>Actinomycetes</taxon>
        <taxon>Mycobacteriales</taxon>
        <taxon>Mycobacteriaceae</taxon>
        <taxon>Mycolicibacterium</taxon>
    </lineage>
</organism>
<accession>A0A100WSK2</accession>
<dbReference type="EMBL" id="BCSZ01000033">
    <property type="protein sequence ID" value="GAT03497.1"/>
    <property type="molecule type" value="Genomic_DNA"/>
</dbReference>
<feature type="domain" description="ATPase AAA-type core" evidence="2">
    <location>
        <begin position="246"/>
        <end position="362"/>
    </location>
</feature>
<evidence type="ECO:0000259" key="2">
    <source>
        <dbReference type="Pfam" id="PF00004"/>
    </source>
</evidence>
<dbReference type="RefSeq" id="WP_061264178.1">
    <property type="nucleotide sequence ID" value="NZ_BCSZ01000033.1"/>
</dbReference>
<dbReference type="InterPro" id="IPR003959">
    <property type="entry name" value="ATPase_AAA_core"/>
</dbReference>
<proteinExistence type="inferred from homology"/>
<dbReference type="AlphaFoldDB" id="A0A100WSK2"/>
<dbReference type="InterPro" id="IPR050747">
    <property type="entry name" value="Mitochondrial_chaperone_BCS1"/>
</dbReference>
<comment type="caution">
    <text evidence="4">The sequence shown here is derived from an EMBL/GenBank/DDBJ whole genome shotgun (WGS) entry which is preliminary data.</text>
</comment>
<dbReference type="Pfam" id="PF00004">
    <property type="entry name" value="AAA"/>
    <property type="match status" value="1"/>
</dbReference>
<dbReference type="SUPFAM" id="SSF52540">
    <property type="entry name" value="P-loop containing nucleoside triphosphate hydrolases"/>
    <property type="match status" value="1"/>
</dbReference>
<dbReference type="PANTHER" id="PTHR23070">
    <property type="entry name" value="BCS1 AAA-TYPE ATPASE"/>
    <property type="match status" value="1"/>
</dbReference>
<keyword evidence="1" id="KW-0067">ATP-binding</keyword>
<evidence type="ECO:0000313" key="4">
    <source>
        <dbReference type="EMBL" id="GAT03497.1"/>
    </source>
</evidence>
<evidence type="ECO:0000259" key="3">
    <source>
        <dbReference type="Pfam" id="PF08740"/>
    </source>
</evidence>
<dbReference type="GO" id="GO:0016887">
    <property type="term" value="F:ATP hydrolysis activity"/>
    <property type="evidence" value="ECO:0007669"/>
    <property type="project" value="InterPro"/>
</dbReference>
<protein>
    <submittedName>
        <fullName evidence="4">Putative: BCS1-like isoform 1</fullName>
    </submittedName>
</protein>
<gene>
    <name evidence="4" type="ORF">RMCFA_3609</name>
</gene>
<dbReference type="Gene3D" id="3.40.50.300">
    <property type="entry name" value="P-loop containing nucleotide triphosphate hydrolases"/>
    <property type="match status" value="1"/>
</dbReference>